<name>A0ABP4UGC5_9MICO</name>
<feature type="domain" description="YdbS-like PH" evidence="2">
    <location>
        <begin position="293"/>
        <end position="362"/>
    </location>
</feature>
<dbReference type="InterPro" id="IPR005182">
    <property type="entry name" value="YdbS-like_PH"/>
</dbReference>
<protein>
    <submittedName>
        <fullName evidence="3">PH domain-containing protein</fullName>
    </submittedName>
</protein>
<dbReference type="InterPro" id="IPR014529">
    <property type="entry name" value="UCP026631"/>
</dbReference>
<comment type="caution">
    <text evidence="3">The sequence shown here is derived from an EMBL/GenBank/DDBJ whole genome shotgun (WGS) entry which is preliminary data.</text>
</comment>
<keyword evidence="1" id="KW-0812">Transmembrane</keyword>
<dbReference type="RefSeq" id="WP_344072916.1">
    <property type="nucleotide sequence ID" value="NZ_BAAAPL010000002.1"/>
</dbReference>
<gene>
    <name evidence="3" type="ORF">GCM10009808_23930</name>
</gene>
<keyword evidence="1" id="KW-1133">Transmembrane helix</keyword>
<feature type="transmembrane region" description="Helical" evidence="1">
    <location>
        <begin position="85"/>
        <end position="106"/>
    </location>
</feature>
<reference evidence="4" key="1">
    <citation type="journal article" date="2019" name="Int. J. Syst. Evol. Microbiol.">
        <title>The Global Catalogue of Microorganisms (GCM) 10K type strain sequencing project: providing services to taxonomists for standard genome sequencing and annotation.</title>
        <authorList>
            <consortium name="The Broad Institute Genomics Platform"/>
            <consortium name="The Broad Institute Genome Sequencing Center for Infectious Disease"/>
            <person name="Wu L."/>
            <person name="Ma J."/>
        </authorList>
    </citation>
    <scope>NUCLEOTIDE SEQUENCE [LARGE SCALE GENOMIC DNA]</scope>
    <source>
        <strain evidence="4">JCM 15577</strain>
    </source>
</reference>
<dbReference type="Pfam" id="PF03703">
    <property type="entry name" value="bPH_2"/>
    <property type="match status" value="3"/>
</dbReference>
<evidence type="ECO:0000256" key="1">
    <source>
        <dbReference type="SAM" id="Phobius"/>
    </source>
</evidence>
<evidence type="ECO:0000313" key="3">
    <source>
        <dbReference type="EMBL" id="GAA1705167.1"/>
    </source>
</evidence>
<feature type="transmembrane region" description="Helical" evidence="1">
    <location>
        <begin position="244"/>
        <end position="263"/>
    </location>
</feature>
<accession>A0ABP4UGC5</accession>
<feature type="domain" description="YdbS-like PH" evidence="2">
    <location>
        <begin position="108"/>
        <end position="184"/>
    </location>
</feature>
<keyword evidence="1" id="KW-0472">Membrane</keyword>
<evidence type="ECO:0000259" key="2">
    <source>
        <dbReference type="Pfam" id="PF03703"/>
    </source>
</evidence>
<dbReference type="Proteomes" id="UP001501690">
    <property type="component" value="Unassembled WGS sequence"/>
</dbReference>
<dbReference type="EMBL" id="BAAAPL010000002">
    <property type="protein sequence ID" value="GAA1705167.1"/>
    <property type="molecule type" value="Genomic_DNA"/>
</dbReference>
<proteinExistence type="predicted"/>
<feature type="domain" description="YdbS-like PH" evidence="2">
    <location>
        <begin position="420"/>
        <end position="493"/>
    </location>
</feature>
<dbReference type="PIRSF" id="PIRSF026631">
    <property type="entry name" value="UCP026631"/>
    <property type="match status" value="1"/>
</dbReference>
<dbReference type="PANTHER" id="PTHR34473:SF2">
    <property type="entry name" value="UPF0699 TRANSMEMBRANE PROTEIN YDBT"/>
    <property type="match status" value="1"/>
</dbReference>
<feature type="transmembrane region" description="Helical" evidence="1">
    <location>
        <begin position="269"/>
        <end position="286"/>
    </location>
</feature>
<sequence length="518" mass="55534">MTDDTSSSAAASPPRAVASLSDGEWHRLHPLTPLLRGGLVLVIVGGILIANLRERLVEVLVPWLSPDWSGPAPEDPIDYVLSHNLVAIALLVVIGVLALLVVVFSLSWRFHTFRITGEDVEVRSGVVFRTHRRAPLDRVQGVNLTRPFIARLVGLAKLEVVGAGNDGNVKLEYLATARAEEVRADILRLASGRRLAQKQAAAPETRTAAVSAGITGLIAGPEAPVDEPESVVHIPVGRLVASNALSGTTIVLLVAIAAIITGAVTTTGWLLFVILPTIIGFGAFWVRTVTRSLRYSIAPTPSGVRITYGLLTTVTEIIPPGRIHAVEVRQPLMWRPFGWWSIRINRMSGRSSSDGSNDQFGTVLPVGDRADVARVLGLVLPGIADAEGELIFDQGALGPTSDDPYTNTPRRARLLRPLSWQRNGYVLGEGALLLRRGRIWRSLAILPLARLQSIGISQGPLARSLRLANIRAHTVVGRVSGSLRALDRDGALDLFAKTEAAALVAAASDHSHRWAGDA</sequence>
<organism evidence="3 4">
    <name type="scientific">Microbacterium sediminicola</name>
    <dbReference type="NCBI Taxonomy" id="415210"/>
    <lineage>
        <taxon>Bacteria</taxon>
        <taxon>Bacillati</taxon>
        <taxon>Actinomycetota</taxon>
        <taxon>Actinomycetes</taxon>
        <taxon>Micrococcales</taxon>
        <taxon>Microbacteriaceae</taxon>
        <taxon>Microbacterium</taxon>
    </lineage>
</organism>
<evidence type="ECO:0000313" key="4">
    <source>
        <dbReference type="Proteomes" id="UP001501690"/>
    </source>
</evidence>
<dbReference type="PANTHER" id="PTHR34473">
    <property type="entry name" value="UPF0699 TRANSMEMBRANE PROTEIN YDBS"/>
    <property type="match status" value="1"/>
</dbReference>
<keyword evidence="4" id="KW-1185">Reference proteome</keyword>